<dbReference type="InterPro" id="IPR006186">
    <property type="entry name" value="Ser/Thr-sp_prot-phosphatase"/>
</dbReference>
<dbReference type="EMBL" id="DS113253">
    <property type="protein sequence ID" value="EAY15621.1"/>
    <property type="molecule type" value="Genomic_DNA"/>
</dbReference>
<dbReference type="InterPro" id="IPR029052">
    <property type="entry name" value="Metallo-depent_PP-like"/>
</dbReference>
<dbReference type="Proteomes" id="UP000001542">
    <property type="component" value="Unassembled WGS sequence"/>
</dbReference>
<dbReference type="VEuPathDB" id="TrichDB:TVAGG3_0317290"/>
<reference evidence="1" key="1">
    <citation type="submission" date="2006-10" db="EMBL/GenBank/DDBJ databases">
        <authorList>
            <person name="Amadeo P."/>
            <person name="Zhao Q."/>
            <person name="Wortman J."/>
            <person name="Fraser-Liggett C."/>
            <person name="Carlton J."/>
        </authorList>
    </citation>
    <scope>NUCLEOTIDE SEQUENCE</scope>
    <source>
        <strain evidence="1">G3</strain>
    </source>
</reference>
<reference evidence="1" key="2">
    <citation type="journal article" date="2007" name="Science">
        <title>Draft genome sequence of the sexually transmitted pathogen Trichomonas vaginalis.</title>
        <authorList>
            <person name="Carlton J.M."/>
            <person name="Hirt R.P."/>
            <person name="Silva J.C."/>
            <person name="Delcher A.L."/>
            <person name="Schatz M."/>
            <person name="Zhao Q."/>
            <person name="Wortman J.R."/>
            <person name="Bidwell S.L."/>
            <person name="Alsmark U.C.M."/>
            <person name="Besteiro S."/>
            <person name="Sicheritz-Ponten T."/>
            <person name="Noel C.J."/>
            <person name="Dacks J.B."/>
            <person name="Foster P.G."/>
            <person name="Simillion C."/>
            <person name="Van de Peer Y."/>
            <person name="Miranda-Saavedra D."/>
            <person name="Barton G.J."/>
            <person name="Westrop G.D."/>
            <person name="Mueller S."/>
            <person name="Dessi D."/>
            <person name="Fiori P.L."/>
            <person name="Ren Q."/>
            <person name="Paulsen I."/>
            <person name="Zhang H."/>
            <person name="Bastida-Corcuera F.D."/>
            <person name="Simoes-Barbosa A."/>
            <person name="Brown M.T."/>
            <person name="Hayes R.D."/>
            <person name="Mukherjee M."/>
            <person name="Okumura C.Y."/>
            <person name="Schneider R."/>
            <person name="Smith A.J."/>
            <person name="Vanacova S."/>
            <person name="Villalvazo M."/>
            <person name="Haas B.J."/>
            <person name="Pertea M."/>
            <person name="Feldblyum T.V."/>
            <person name="Utterback T.R."/>
            <person name="Shu C.L."/>
            <person name="Osoegawa K."/>
            <person name="de Jong P.J."/>
            <person name="Hrdy I."/>
            <person name="Horvathova L."/>
            <person name="Zubacova Z."/>
            <person name="Dolezal P."/>
            <person name="Malik S.B."/>
            <person name="Logsdon J.M. Jr."/>
            <person name="Henze K."/>
            <person name="Gupta A."/>
            <person name="Wang C.C."/>
            <person name="Dunne R.L."/>
            <person name="Upcroft J.A."/>
            <person name="Upcroft P."/>
            <person name="White O."/>
            <person name="Salzberg S.L."/>
            <person name="Tang P."/>
            <person name="Chiu C.-H."/>
            <person name="Lee Y.-S."/>
            <person name="Embley T.M."/>
            <person name="Coombs G.H."/>
            <person name="Mottram J.C."/>
            <person name="Tachezy J."/>
            <person name="Fraser-Liggett C.M."/>
            <person name="Johnson P.J."/>
        </authorList>
    </citation>
    <scope>NUCLEOTIDE SEQUENCE [LARGE SCALE GENOMIC DNA]</scope>
    <source>
        <strain evidence="1">G3</strain>
    </source>
</reference>
<dbReference type="OrthoDB" id="5593063at2759"/>
<protein>
    <submittedName>
        <fullName evidence="1">Uncharacterized protein</fullName>
    </submittedName>
</protein>
<sequence>MPKNKVLNSEVYMILSCAPLRRNRLSLILRGHECVDDGFEYPFEYLEKEGCKCILTIFSASNYNEFYNDAAYGIYERKLEFHSLPIVLDVSDDSFENNSIQQNNIEAE</sequence>
<keyword evidence="2" id="KW-1185">Reference proteome</keyword>
<evidence type="ECO:0000313" key="2">
    <source>
        <dbReference type="Proteomes" id="UP000001542"/>
    </source>
</evidence>
<dbReference type="PRINTS" id="PR00114">
    <property type="entry name" value="STPHPHTASE"/>
</dbReference>
<dbReference type="InParanoid" id="A2DVE2"/>
<dbReference type="SUPFAM" id="SSF56300">
    <property type="entry name" value="Metallo-dependent phosphatases"/>
    <property type="match status" value="1"/>
</dbReference>
<dbReference type="VEuPathDB" id="TrichDB:TVAG_209000"/>
<accession>A2DVE2</accession>
<organism evidence="1 2">
    <name type="scientific">Trichomonas vaginalis (strain ATCC PRA-98 / G3)</name>
    <dbReference type="NCBI Taxonomy" id="412133"/>
    <lineage>
        <taxon>Eukaryota</taxon>
        <taxon>Metamonada</taxon>
        <taxon>Parabasalia</taxon>
        <taxon>Trichomonadida</taxon>
        <taxon>Trichomonadidae</taxon>
        <taxon>Trichomonas</taxon>
    </lineage>
</organism>
<name>A2DVE2_TRIV3</name>
<dbReference type="GO" id="GO:0016787">
    <property type="term" value="F:hydrolase activity"/>
    <property type="evidence" value="ECO:0007669"/>
    <property type="project" value="InterPro"/>
</dbReference>
<dbReference type="SMR" id="A2DVE2"/>
<dbReference type="Gene3D" id="3.60.21.10">
    <property type="match status" value="1"/>
</dbReference>
<proteinExistence type="predicted"/>
<gene>
    <name evidence="1" type="ORF">TVAG_209000</name>
</gene>
<dbReference type="AlphaFoldDB" id="A2DVE2"/>
<evidence type="ECO:0000313" key="1">
    <source>
        <dbReference type="EMBL" id="EAY15621.1"/>
    </source>
</evidence>